<dbReference type="GO" id="GO:0004175">
    <property type="term" value="F:endopeptidase activity"/>
    <property type="evidence" value="ECO:0007669"/>
    <property type="project" value="UniProtKB-ARBA"/>
</dbReference>
<protein>
    <submittedName>
        <fullName evidence="3">Membrane protease YdiL (CAAX protease family)</fullName>
    </submittedName>
</protein>
<feature type="transmembrane region" description="Helical" evidence="1">
    <location>
        <begin position="127"/>
        <end position="148"/>
    </location>
</feature>
<dbReference type="Proteomes" id="UP000555448">
    <property type="component" value="Unassembled WGS sequence"/>
</dbReference>
<evidence type="ECO:0000313" key="3">
    <source>
        <dbReference type="EMBL" id="MBB4858729.1"/>
    </source>
</evidence>
<dbReference type="GO" id="GO:0006508">
    <property type="term" value="P:proteolysis"/>
    <property type="evidence" value="ECO:0007669"/>
    <property type="project" value="UniProtKB-KW"/>
</dbReference>
<keyword evidence="1" id="KW-1133">Transmembrane helix</keyword>
<dbReference type="EMBL" id="JACHLR010000007">
    <property type="protein sequence ID" value="MBB4858729.1"/>
    <property type="molecule type" value="Genomic_DNA"/>
</dbReference>
<accession>A0A7W7KAJ4</accession>
<dbReference type="RefSeq" id="WP_221419936.1">
    <property type="nucleotide sequence ID" value="NZ_JACHLR010000007.1"/>
</dbReference>
<keyword evidence="3" id="KW-0645">Protease</keyword>
<keyword evidence="3" id="KW-0378">Hydrolase</keyword>
<reference evidence="3 4" key="1">
    <citation type="submission" date="2020-08" db="EMBL/GenBank/DDBJ databases">
        <title>Functional genomics of gut bacteria from endangered species of beetles.</title>
        <authorList>
            <person name="Carlos-Shanley C."/>
        </authorList>
    </citation>
    <scope>NUCLEOTIDE SEQUENCE [LARGE SCALE GENOMIC DNA]</scope>
    <source>
        <strain evidence="3 4">S00245</strain>
    </source>
</reference>
<organism evidence="3 4">
    <name type="scientific">Novosphingobium chloroacetimidivorans</name>
    <dbReference type="NCBI Taxonomy" id="1428314"/>
    <lineage>
        <taxon>Bacteria</taxon>
        <taxon>Pseudomonadati</taxon>
        <taxon>Pseudomonadota</taxon>
        <taxon>Alphaproteobacteria</taxon>
        <taxon>Sphingomonadales</taxon>
        <taxon>Sphingomonadaceae</taxon>
        <taxon>Novosphingobium</taxon>
    </lineage>
</organism>
<dbReference type="InterPro" id="IPR003675">
    <property type="entry name" value="Rce1/LyrA-like_dom"/>
</dbReference>
<keyword evidence="4" id="KW-1185">Reference proteome</keyword>
<dbReference type="AlphaFoldDB" id="A0A7W7KAJ4"/>
<dbReference type="Pfam" id="PF02517">
    <property type="entry name" value="Rce1-like"/>
    <property type="match status" value="1"/>
</dbReference>
<evidence type="ECO:0000256" key="1">
    <source>
        <dbReference type="SAM" id="Phobius"/>
    </source>
</evidence>
<proteinExistence type="predicted"/>
<dbReference type="GO" id="GO:0080120">
    <property type="term" value="P:CAAX-box protein maturation"/>
    <property type="evidence" value="ECO:0007669"/>
    <property type="project" value="UniProtKB-ARBA"/>
</dbReference>
<feature type="transmembrane region" description="Helical" evidence="1">
    <location>
        <begin position="183"/>
        <end position="200"/>
    </location>
</feature>
<feature type="transmembrane region" description="Helical" evidence="1">
    <location>
        <begin position="28"/>
        <end position="61"/>
    </location>
</feature>
<feature type="transmembrane region" description="Helical" evidence="1">
    <location>
        <begin position="206"/>
        <end position="226"/>
    </location>
</feature>
<keyword evidence="1" id="KW-0472">Membrane</keyword>
<name>A0A7W7KAJ4_9SPHN</name>
<comment type="caution">
    <text evidence="3">The sequence shown here is derived from an EMBL/GenBank/DDBJ whole genome shotgun (WGS) entry which is preliminary data.</text>
</comment>
<feature type="domain" description="CAAX prenyl protease 2/Lysostaphin resistance protein A-like" evidence="2">
    <location>
        <begin position="125"/>
        <end position="218"/>
    </location>
</feature>
<dbReference type="PANTHER" id="PTHR36435:SF1">
    <property type="entry name" value="CAAX AMINO TERMINAL PROTEASE FAMILY PROTEIN"/>
    <property type="match status" value="1"/>
</dbReference>
<feature type="transmembrane region" description="Helical" evidence="1">
    <location>
        <begin position="160"/>
        <end position="176"/>
    </location>
</feature>
<evidence type="ECO:0000313" key="4">
    <source>
        <dbReference type="Proteomes" id="UP000555448"/>
    </source>
</evidence>
<keyword evidence="1" id="KW-0812">Transmembrane</keyword>
<sequence length="230" mass="24512">MSAVTYRGQNRKAGNAPKTLLERPLSRCMVIMLFLGLLVLPASIPFRVVLLAGGALVWTWLEARNLKPIGLGRKRPGLTLLWGVGIAVAVTAFGEIVQPVIERAFGMQSDYSGYGALAGNAEAALRLLAFALVSAAIGEEILFRGFLLHQLSGVLGDGSAARWITIVTGGVIFGLAHAIQGPLGVLNTGLVGIIFGWAWFRSGRNLWALILAHALVDTYGIGMLYLGRYA</sequence>
<gene>
    <name evidence="3" type="ORF">HNO88_002055</name>
</gene>
<evidence type="ECO:0000259" key="2">
    <source>
        <dbReference type="Pfam" id="PF02517"/>
    </source>
</evidence>
<dbReference type="PANTHER" id="PTHR36435">
    <property type="entry name" value="SLR1288 PROTEIN"/>
    <property type="match status" value="1"/>
</dbReference>
<feature type="transmembrane region" description="Helical" evidence="1">
    <location>
        <begin position="81"/>
        <end position="101"/>
    </location>
</feature>
<dbReference type="InterPro" id="IPR052710">
    <property type="entry name" value="CAAX_protease"/>
</dbReference>